<accession>A0ACC0YJF1</accession>
<comment type="caution">
    <text evidence="1">The sequence shown here is derived from an EMBL/GenBank/DDBJ whole genome shotgun (WGS) entry which is preliminary data.</text>
</comment>
<gene>
    <name evidence="1" type="ORF">Pint_25731</name>
</gene>
<reference evidence="2" key="1">
    <citation type="journal article" date="2023" name="G3 (Bethesda)">
        <title>Genome assembly and association tests identify interacting loci associated with vigor, precocity, and sex in interspecific pistachio rootstocks.</title>
        <authorList>
            <person name="Palmer W."/>
            <person name="Jacygrad E."/>
            <person name="Sagayaradj S."/>
            <person name="Cavanaugh K."/>
            <person name="Han R."/>
            <person name="Bertier L."/>
            <person name="Beede B."/>
            <person name="Kafkas S."/>
            <person name="Golino D."/>
            <person name="Preece J."/>
            <person name="Michelmore R."/>
        </authorList>
    </citation>
    <scope>NUCLEOTIDE SEQUENCE [LARGE SCALE GENOMIC DNA]</scope>
</reference>
<dbReference type="EMBL" id="CM047742">
    <property type="protein sequence ID" value="KAJ0036084.1"/>
    <property type="molecule type" value="Genomic_DNA"/>
</dbReference>
<proteinExistence type="predicted"/>
<protein>
    <submittedName>
        <fullName evidence="1">Uncharacterized protein</fullName>
    </submittedName>
</protein>
<name>A0ACC0YJF1_9ROSI</name>
<evidence type="ECO:0000313" key="1">
    <source>
        <dbReference type="EMBL" id="KAJ0036084.1"/>
    </source>
</evidence>
<evidence type="ECO:0000313" key="2">
    <source>
        <dbReference type="Proteomes" id="UP001163603"/>
    </source>
</evidence>
<organism evidence="1 2">
    <name type="scientific">Pistacia integerrima</name>
    <dbReference type="NCBI Taxonomy" id="434235"/>
    <lineage>
        <taxon>Eukaryota</taxon>
        <taxon>Viridiplantae</taxon>
        <taxon>Streptophyta</taxon>
        <taxon>Embryophyta</taxon>
        <taxon>Tracheophyta</taxon>
        <taxon>Spermatophyta</taxon>
        <taxon>Magnoliopsida</taxon>
        <taxon>eudicotyledons</taxon>
        <taxon>Gunneridae</taxon>
        <taxon>Pentapetalae</taxon>
        <taxon>rosids</taxon>
        <taxon>malvids</taxon>
        <taxon>Sapindales</taxon>
        <taxon>Anacardiaceae</taxon>
        <taxon>Pistacia</taxon>
    </lineage>
</organism>
<keyword evidence="2" id="KW-1185">Reference proteome</keyword>
<dbReference type="Proteomes" id="UP001163603">
    <property type="component" value="Chromosome 7"/>
</dbReference>
<sequence>MDSEDDDFYSGEAMDDENDYYNTDDAAYADGYDDEDDDDDDDDYEFMEEVDEEYVSRQQHLLVIWVVGCSVMAVFLLYDGKLGEGFGLGEKSREYFQVKRACGRRAIVCLSLLQCLWNGMRNWISESALCKFGLVCLV</sequence>